<dbReference type="SUPFAM" id="SSF57716">
    <property type="entry name" value="Glucocorticoid receptor-like (DNA-binding domain)"/>
    <property type="match status" value="1"/>
</dbReference>
<evidence type="ECO:0000256" key="3">
    <source>
        <dbReference type="ARBA" id="ARBA00022833"/>
    </source>
</evidence>
<evidence type="ECO:0000256" key="2">
    <source>
        <dbReference type="ARBA" id="ARBA00022771"/>
    </source>
</evidence>
<dbReference type="Pfam" id="PF01258">
    <property type="entry name" value="zf-dskA_traR"/>
    <property type="match status" value="1"/>
</dbReference>
<proteinExistence type="predicted"/>
<gene>
    <name evidence="6" type="ORF">RPR59_11590</name>
</gene>
<keyword evidence="2" id="KW-0863">Zinc-finger</keyword>
<accession>A0ABZ0B752</accession>
<evidence type="ECO:0000256" key="1">
    <source>
        <dbReference type="ARBA" id="ARBA00022723"/>
    </source>
</evidence>
<feature type="domain" description="Zinc finger DksA/TraR C4-type" evidence="5">
    <location>
        <begin position="79"/>
        <end position="110"/>
    </location>
</feature>
<keyword evidence="1" id="KW-0479">Metal-binding</keyword>
<reference evidence="6 7" key="1">
    <citation type="submission" date="2023-09" db="EMBL/GenBank/DDBJ databases">
        <authorList>
            <person name="Rey-Velasco X."/>
        </authorList>
    </citation>
    <scope>NUCLEOTIDE SEQUENCE [LARGE SCALE GENOMIC DNA]</scope>
    <source>
        <strain evidence="6 7">W311</strain>
    </source>
</reference>
<dbReference type="PANTHER" id="PTHR33823">
    <property type="entry name" value="RNA POLYMERASE-BINDING TRANSCRIPTION FACTOR DKSA-RELATED"/>
    <property type="match status" value="1"/>
</dbReference>
<dbReference type="PROSITE" id="PS51128">
    <property type="entry name" value="ZF_DKSA_2"/>
    <property type="match status" value="1"/>
</dbReference>
<dbReference type="RefSeq" id="WP_313914205.1">
    <property type="nucleotide sequence ID" value="NZ_CP135076.1"/>
</dbReference>
<organism evidence="6 7">
    <name type="scientific">Stakelama saccharophila</name>
    <dbReference type="NCBI Taxonomy" id="3075605"/>
    <lineage>
        <taxon>Bacteria</taxon>
        <taxon>Pseudomonadati</taxon>
        <taxon>Pseudomonadota</taxon>
        <taxon>Alphaproteobacteria</taxon>
        <taxon>Sphingomonadales</taxon>
        <taxon>Sphingomonadaceae</taxon>
        <taxon>Stakelama</taxon>
    </lineage>
</organism>
<feature type="zinc finger region" description="dksA C4-type" evidence="4">
    <location>
        <begin position="84"/>
        <end position="108"/>
    </location>
</feature>
<dbReference type="Proteomes" id="UP001302249">
    <property type="component" value="Chromosome"/>
</dbReference>
<dbReference type="InterPro" id="IPR000962">
    <property type="entry name" value="Znf_DskA_TraR"/>
</dbReference>
<name>A0ABZ0B752_9SPHN</name>
<dbReference type="EMBL" id="CP135076">
    <property type="protein sequence ID" value="WNO53088.1"/>
    <property type="molecule type" value="Genomic_DNA"/>
</dbReference>
<evidence type="ECO:0000256" key="4">
    <source>
        <dbReference type="PROSITE-ProRule" id="PRU00510"/>
    </source>
</evidence>
<protein>
    <submittedName>
        <fullName evidence="6">TraR/DksA C4-type zinc finger protein</fullName>
    </submittedName>
</protein>
<dbReference type="PANTHER" id="PTHR33823:SF4">
    <property type="entry name" value="GENERAL STRESS PROTEIN 16O"/>
    <property type="match status" value="1"/>
</dbReference>
<sequence length="110" mass="12354">MTIDPETFRTKLLDLRERLRAEDEASEADRAPVALDQESVGRLSRMDAMQVQAMAVAAQRRRQQERAAIDAALRRIEEGEFGYCLTCGEEIAEARLDHTPTATTCIDCAR</sequence>
<keyword evidence="7" id="KW-1185">Reference proteome</keyword>
<dbReference type="Gene3D" id="1.20.120.910">
    <property type="entry name" value="DksA, coiled-coil domain"/>
    <property type="match status" value="1"/>
</dbReference>
<evidence type="ECO:0000259" key="5">
    <source>
        <dbReference type="Pfam" id="PF01258"/>
    </source>
</evidence>
<keyword evidence="3" id="KW-0862">Zinc</keyword>
<evidence type="ECO:0000313" key="6">
    <source>
        <dbReference type="EMBL" id="WNO53088.1"/>
    </source>
</evidence>
<evidence type="ECO:0000313" key="7">
    <source>
        <dbReference type="Proteomes" id="UP001302249"/>
    </source>
</evidence>